<sequence length="24" mass="2564">MPLSTVLNFNSSLQVLNAGFSAPR</sequence>
<protein>
    <submittedName>
        <fullName evidence="1">Uncharacterized protein</fullName>
    </submittedName>
</protein>
<gene>
    <name evidence="1" type="ORF">I306_02064</name>
</gene>
<evidence type="ECO:0000313" key="2">
    <source>
        <dbReference type="Proteomes" id="UP000054272"/>
    </source>
</evidence>
<dbReference type="Proteomes" id="UP000054272">
    <property type="component" value="Unassembled WGS sequence"/>
</dbReference>
<proteinExistence type="predicted"/>
<reference evidence="1 2" key="1">
    <citation type="submission" date="2015-01" db="EMBL/GenBank/DDBJ databases">
        <title>The Genome Sequence of Cryptococcus gattii EJB2.</title>
        <authorList>
            <consortium name="The Broad Institute Genomics Platform"/>
            <person name="Cuomo C."/>
            <person name="Litvintseva A."/>
            <person name="Chen Y."/>
            <person name="Heitman J."/>
            <person name="Sun S."/>
            <person name="Springer D."/>
            <person name="Dromer F."/>
            <person name="Young S."/>
            <person name="Zeng Q."/>
            <person name="Gargeya S."/>
            <person name="Abouelleil A."/>
            <person name="Alvarado L."/>
            <person name="Chapman S.B."/>
            <person name="Gainer-Dewar J."/>
            <person name="Goldberg J."/>
            <person name="Griggs A."/>
            <person name="Gujja S."/>
            <person name="Hansen M."/>
            <person name="Howarth C."/>
            <person name="Imamovic A."/>
            <person name="Larimer J."/>
            <person name="Murphy C."/>
            <person name="Naylor J."/>
            <person name="Pearson M."/>
            <person name="Priest M."/>
            <person name="Roberts A."/>
            <person name="Saif S."/>
            <person name="Shea T."/>
            <person name="Sykes S."/>
            <person name="Wortman J."/>
            <person name="Nusbaum C."/>
            <person name="Birren B."/>
        </authorList>
    </citation>
    <scope>NUCLEOTIDE SEQUENCE [LARGE SCALE GENOMIC DNA]</scope>
    <source>
        <strain evidence="1 2">EJB2</strain>
    </source>
</reference>
<evidence type="ECO:0000313" key="1">
    <source>
        <dbReference type="EMBL" id="KIR80610.1"/>
    </source>
</evidence>
<organism evidence="1 2">
    <name type="scientific">Cryptococcus gattii EJB2</name>
    <dbReference type="NCBI Taxonomy" id="1296103"/>
    <lineage>
        <taxon>Eukaryota</taxon>
        <taxon>Fungi</taxon>
        <taxon>Dikarya</taxon>
        <taxon>Basidiomycota</taxon>
        <taxon>Agaricomycotina</taxon>
        <taxon>Tremellomycetes</taxon>
        <taxon>Tremellales</taxon>
        <taxon>Cryptococcaceae</taxon>
        <taxon>Cryptococcus</taxon>
        <taxon>Cryptococcus gattii species complex</taxon>
    </lineage>
</organism>
<dbReference type="EMBL" id="KN848630">
    <property type="protein sequence ID" value="KIR80610.1"/>
    <property type="molecule type" value="Genomic_DNA"/>
</dbReference>
<accession>A0ABR5BY90</accession>
<keyword evidence="2" id="KW-1185">Reference proteome</keyword>
<name>A0ABR5BY90_9TREE</name>